<dbReference type="HOGENOM" id="CLU_1290895_0_0_1"/>
<dbReference type="InParanoid" id="D8RFS6"/>
<evidence type="ECO:0000313" key="2">
    <source>
        <dbReference type="EMBL" id="EFJ29172.1"/>
    </source>
</evidence>
<feature type="compositionally biased region" description="Basic and acidic residues" evidence="1">
    <location>
        <begin position="189"/>
        <end position="200"/>
    </location>
</feature>
<sequence length="214" mass="24324">MEATSCWMALQRTGGWTRRAADLALLKEPGHVPGSDHLVALLAAKSRTAGRRPLLVITGKRHRSETDTFHKTKVGKAFARMVAREQELDHRHRMDVARSNAMKEDLYQNKKEHDYRLVFKTAEGHLGQYQEAVTTSKGRELELVPIAEMLEEMGKSNYKSETDMMMALESCEQMLVDFAPVTWKTPEEEWMDNHPLEGEKSIGGQKRNGNTKLS</sequence>
<feature type="region of interest" description="Disordered" evidence="1">
    <location>
        <begin position="189"/>
        <end position="214"/>
    </location>
</feature>
<accession>D8RFS6</accession>
<evidence type="ECO:0000256" key="1">
    <source>
        <dbReference type="SAM" id="MobiDB-lite"/>
    </source>
</evidence>
<evidence type="ECO:0000313" key="3">
    <source>
        <dbReference type="Proteomes" id="UP000001514"/>
    </source>
</evidence>
<reference evidence="2 3" key="1">
    <citation type="journal article" date="2011" name="Science">
        <title>The Selaginella genome identifies genetic changes associated with the evolution of vascular plants.</title>
        <authorList>
            <person name="Banks J.A."/>
            <person name="Nishiyama T."/>
            <person name="Hasebe M."/>
            <person name="Bowman J.L."/>
            <person name="Gribskov M."/>
            <person name="dePamphilis C."/>
            <person name="Albert V.A."/>
            <person name="Aono N."/>
            <person name="Aoyama T."/>
            <person name="Ambrose B.A."/>
            <person name="Ashton N.W."/>
            <person name="Axtell M.J."/>
            <person name="Barker E."/>
            <person name="Barker M.S."/>
            <person name="Bennetzen J.L."/>
            <person name="Bonawitz N.D."/>
            <person name="Chapple C."/>
            <person name="Cheng C."/>
            <person name="Correa L.G."/>
            <person name="Dacre M."/>
            <person name="DeBarry J."/>
            <person name="Dreyer I."/>
            <person name="Elias M."/>
            <person name="Engstrom E.M."/>
            <person name="Estelle M."/>
            <person name="Feng L."/>
            <person name="Finet C."/>
            <person name="Floyd S.K."/>
            <person name="Frommer W.B."/>
            <person name="Fujita T."/>
            <person name="Gramzow L."/>
            <person name="Gutensohn M."/>
            <person name="Harholt J."/>
            <person name="Hattori M."/>
            <person name="Heyl A."/>
            <person name="Hirai T."/>
            <person name="Hiwatashi Y."/>
            <person name="Ishikawa M."/>
            <person name="Iwata M."/>
            <person name="Karol K.G."/>
            <person name="Koehler B."/>
            <person name="Kolukisaoglu U."/>
            <person name="Kubo M."/>
            <person name="Kurata T."/>
            <person name="Lalonde S."/>
            <person name="Li K."/>
            <person name="Li Y."/>
            <person name="Litt A."/>
            <person name="Lyons E."/>
            <person name="Manning G."/>
            <person name="Maruyama T."/>
            <person name="Michael T.P."/>
            <person name="Mikami K."/>
            <person name="Miyazaki S."/>
            <person name="Morinaga S."/>
            <person name="Murata T."/>
            <person name="Mueller-Roeber B."/>
            <person name="Nelson D.R."/>
            <person name="Obara M."/>
            <person name="Oguri Y."/>
            <person name="Olmstead R.G."/>
            <person name="Onodera N."/>
            <person name="Petersen B.L."/>
            <person name="Pils B."/>
            <person name="Prigge M."/>
            <person name="Rensing S.A."/>
            <person name="Riano-Pachon D.M."/>
            <person name="Roberts A.W."/>
            <person name="Sato Y."/>
            <person name="Scheller H.V."/>
            <person name="Schulz B."/>
            <person name="Schulz C."/>
            <person name="Shakirov E.V."/>
            <person name="Shibagaki N."/>
            <person name="Shinohara N."/>
            <person name="Shippen D.E."/>
            <person name="Soerensen I."/>
            <person name="Sotooka R."/>
            <person name="Sugimoto N."/>
            <person name="Sugita M."/>
            <person name="Sumikawa N."/>
            <person name="Tanurdzic M."/>
            <person name="Theissen G."/>
            <person name="Ulvskov P."/>
            <person name="Wakazuki S."/>
            <person name="Weng J.K."/>
            <person name="Willats W.W."/>
            <person name="Wipf D."/>
            <person name="Wolf P.G."/>
            <person name="Yang L."/>
            <person name="Zimmer A.D."/>
            <person name="Zhu Q."/>
            <person name="Mitros T."/>
            <person name="Hellsten U."/>
            <person name="Loque D."/>
            <person name="Otillar R."/>
            <person name="Salamov A."/>
            <person name="Schmutz J."/>
            <person name="Shapiro H."/>
            <person name="Lindquist E."/>
            <person name="Lucas S."/>
            <person name="Rokhsar D."/>
            <person name="Grigoriev I.V."/>
        </authorList>
    </citation>
    <scope>NUCLEOTIDE SEQUENCE [LARGE SCALE GENOMIC DNA]</scope>
</reference>
<protein>
    <submittedName>
        <fullName evidence="2">Uncharacterized protein</fullName>
    </submittedName>
</protein>
<dbReference type="EMBL" id="GL377578">
    <property type="protein sequence ID" value="EFJ29172.1"/>
    <property type="molecule type" value="Genomic_DNA"/>
</dbReference>
<dbReference type="AlphaFoldDB" id="D8RFS6"/>
<name>D8RFS6_SELML</name>
<dbReference type="Gramene" id="EFJ29172">
    <property type="protein sequence ID" value="EFJ29172"/>
    <property type="gene ID" value="SELMODRAFT_410761"/>
</dbReference>
<keyword evidence="3" id="KW-1185">Reference proteome</keyword>
<organism evidence="3">
    <name type="scientific">Selaginella moellendorffii</name>
    <name type="common">Spikemoss</name>
    <dbReference type="NCBI Taxonomy" id="88036"/>
    <lineage>
        <taxon>Eukaryota</taxon>
        <taxon>Viridiplantae</taxon>
        <taxon>Streptophyta</taxon>
        <taxon>Embryophyta</taxon>
        <taxon>Tracheophyta</taxon>
        <taxon>Lycopodiopsida</taxon>
        <taxon>Selaginellales</taxon>
        <taxon>Selaginellaceae</taxon>
        <taxon>Selaginella</taxon>
    </lineage>
</organism>
<gene>
    <name evidence="2" type="ORF">SELMODRAFT_410761</name>
</gene>
<proteinExistence type="predicted"/>
<dbReference type="Proteomes" id="UP000001514">
    <property type="component" value="Unassembled WGS sequence"/>
</dbReference>
<dbReference type="KEGG" id="smo:SELMODRAFT_410761"/>